<protein>
    <submittedName>
        <fullName evidence="1">PilZ domain-containing protein</fullName>
    </submittedName>
</protein>
<dbReference type="RefSeq" id="WP_167190510.1">
    <property type="nucleotide sequence ID" value="NZ_JAAONZ010000018.1"/>
</dbReference>
<dbReference type="Gene3D" id="2.40.10.220">
    <property type="entry name" value="predicted glycosyltransferase like domains"/>
    <property type="match status" value="1"/>
</dbReference>
<reference evidence="1" key="1">
    <citation type="submission" date="2020-03" db="EMBL/GenBank/DDBJ databases">
        <authorList>
            <person name="Guo F."/>
        </authorList>
    </citation>
    <scope>NUCLEOTIDE SEQUENCE</scope>
    <source>
        <strain evidence="1">JCM 30134</strain>
    </source>
</reference>
<accession>A0A9E5MNN5</accession>
<proteinExistence type="predicted"/>
<evidence type="ECO:0000313" key="2">
    <source>
        <dbReference type="Proteomes" id="UP000787472"/>
    </source>
</evidence>
<sequence>MNLDYSPEYRAERRYITELKAKLEHSLFKEDLLITNLSISGVQMKCSQALVSTLAAELGRSTPQAPLQVTIHMDIPTPTQKTCNLKLQCNLVYSRRLSRDRYLIGAQFSRLEDSDKQALANYMEKFGKIL</sequence>
<dbReference type="EMBL" id="JAAONZ010000018">
    <property type="protein sequence ID" value="NHO67570.1"/>
    <property type="molecule type" value="Genomic_DNA"/>
</dbReference>
<name>A0A9E5MNN5_9GAMM</name>
<dbReference type="Proteomes" id="UP000787472">
    <property type="component" value="Unassembled WGS sequence"/>
</dbReference>
<comment type="caution">
    <text evidence="1">The sequence shown here is derived from an EMBL/GenBank/DDBJ whole genome shotgun (WGS) entry which is preliminary data.</text>
</comment>
<dbReference type="AlphaFoldDB" id="A0A9E5MNN5"/>
<organism evidence="1 2">
    <name type="scientific">Pseudomaricurvus hydrocarbonicus</name>
    <dbReference type="NCBI Taxonomy" id="1470433"/>
    <lineage>
        <taxon>Bacteria</taxon>
        <taxon>Pseudomonadati</taxon>
        <taxon>Pseudomonadota</taxon>
        <taxon>Gammaproteobacteria</taxon>
        <taxon>Cellvibrionales</taxon>
        <taxon>Cellvibrionaceae</taxon>
        <taxon>Pseudomaricurvus</taxon>
    </lineage>
</organism>
<gene>
    <name evidence="1" type="ORF">G8770_18650</name>
</gene>
<keyword evidence="2" id="KW-1185">Reference proteome</keyword>
<evidence type="ECO:0000313" key="1">
    <source>
        <dbReference type="EMBL" id="NHO67570.1"/>
    </source>
</evidence>